<sequence>MDQLILIGESDQFGGNQMLTDMPNQSIGSDSANQIEMNSIVFLSGHDQPGGKLVGKGGSSAQFVTSKKQVVTKGSSSLEKLFGNSRATSLLRGELAGRFVTGQQSNISKLTNVDGNKAKLTAENPKTTSTSYSCSSFAAYKSPNDNVSSSKPPSAIPKQLVVKVSSSQPTGSIKKQAALPSLSIHLQSNQLPTFPHLNLKAQRK</sequence>
<proteinExistence type="predicted"/>
<keyword evidence="2" id="KW-1185">Reference proteome</keyword>
<name>A0AAV1DVQ8_OLDCO</name>
<reference evidence="1" key="1">
    <citation type="submission" date="2023-03" db="EMBL/GenBank/DDBJ databases">
        <authorList>
            <person name="Julca I."/>
        </authorList>
    </citation>
    <scope>NUCLEOTIDE SEQUENCE</scope>
</reference>
<dbReference type="Proteomes" id="UP001161247">
    <property type="component" value="Chromosome 7"/>
</dbReference>
<organism evidence="1 2">
    <name type="scientific">Oldenlandia corymbosa var. corymbosa</name>
    <dbReference type="NCBI Taxonomy" id="529605"/>
    <lineage>
        <taxon>Eukaryota</taxon>
        <taxon>Viridiplantae</taxon>
        <taxon>Streptophyta</taxon>
        <taxon>Embryophyta</taxon>
        <taxon>Tracheophyta</taxon>
        <taxon>Spermatophyta</taxon>
        <taxon>Magnoliopsida</taxon>
        <taxon>eudicotyledons</taxon>
        <taxon>Gunneridae</taxon>
        <taxon>Pentapetalae</taxon>
        <taxon>asterids</taxon>
        <taxon>lamiids</taxon>
        <taxon>Gentianales</taxon>
        <taxon>Rubiaceae</taxon>
        <taxon>Rubioideae</taxon>
        <taxon>Spermacoceae</taxon>
        <taxon>Hedyotis-Oldenlandia complex</taxon>
        <taxon>Oldenlandia</taxon>
    </lineage>
</organism>
<protein>
    <submittedName>
        <fullName evidence="1">OLC1v1012337C1</fullName>
    </submittedName>
</protein>
<evidence type="ECO:0000313" key="2">
    <source>
        <dbReference type="Proteomes" id="UP001161247"/>
    </source>
</evidence>
<accession>A0AAV1DVQ8</accession>
<dbReference type="AlphaFoldDB" id="A0AAV1DVQ8"/>
<dbReference type="EMBL" id="OX459124">
    <property type="protein sequence ID" value="CAI9111981.1"/>
    <property type="molecule type" value="Genomic_DNA"/>
</dbReference>
<gene>
    <name evidence="1" type="ORF">OLC1_LOCUS19258</name>
</gene>
<evidence type="ECO:0000313" key="1">
    <source>
        <dbReference type="EMBL" id="CAI9111981.1"/>
    </source>
</evidence>